<dbReference type="EMBL" id="BNJK01000001">
    <property type="protein sequence ID" value="GHO91742.1"/>
    <property type="molecule type" value="Genomic_DNA"/>
</dbReference>
<dbReference type="PRINTS" id="PR00300">
    <property type="entry name" value="CLPPROTEASEA"/>
</dbReference>
<dbReference type="Proteomes" id="UP000597444">
    <property type="component" value="Unassembled WGS sequence"/>
</dbReference>
<dbReference type="InterPro" id="IPR001270">
    <property type="entry name" value="ClpA/B"/>
</dbReference>
<dbReference type="SUPFAM" id="SSF52540">
    <property type="entry name" value="P-loop containing nucleoside triphosphate hydrolases"/>
    <property type="match status" value="2"/>
</dbReference>
<dbReference type="Gene3D" id="1.10.1780.10">
    <property type="entry name" value="Clp, N-terminal domain"/>
    <property type="match status" value="1"/>
</dbReference>
<dbReference type="Pfam" id="PF17871">
    <property type="entry name" value="AAA_lid_9"/>
    <property type="match status" value="1"/>
</dbReference>
<protein>
    <submittedName>
        <fullName evidence="7">ATP-dependent Clp protease ATP-binding subunit ClpC</fullName>
    </submittedName>
</protein>
<accession>A0A8J3N1X3</accession>
<dbReference type="InterPro" id="IPR019489">
    <property type="entry name" value="Clp_ATPase_C"/>
</dbReference>
<dbReference type="PANTHER" id="PTHR11638">
    <property type="entry name" value="ATP-DEPENDENT CLP PROTEASE"/>
    <property type="match status" value="1"/>
</dbReference>
<name>A0A8J3N1X3_9CHLR</name>
<feature type="domain" description="Clp R" evidence="6">
    <location>
        <begin position="4"/>
        <end position="146"/>
    </location>
</feature>
<dbReference type="Gene3D" id="3.40.50.300">
    <property type="entry name" value="P-loop containing nucleotide triphosphate hydrolases"/>
    <property type="match status" value="2"/>
</dbReference>
<dbReference type="PANTHER" id="PTHR11638:SF18">
    <property type="entry name" value="HEAT SHOCK PROTEIN 104"/>
    <property type="match status" value="1"/>
</dbReference>
<evidence type="ECO:0000256" key="5">
    <source>
        <dbReference type="PROSITE-ProRule" id="PRU01251"/>
    </source>
</evidence>
<dbReference type="AlphaFoldDB" id="A0A8J3N1X3"/>
<dbReference type="Gene3D" id="4.10.860.10">
    <property type="entry name" value="UVR domain"/>
    <property type="match status" value="1"/>
</dbReference>
<dbReference type="GO" id="GO:0034605">
    <property type="term" value="P:cellular response to heat"/>
    <property type="evidence" value="ECO:0007669"/>
    <property type="project" value="TreeGrafter"/>
</dbReference>
<evidence type="ECO:0000256" key="1">
    <source>
        <dbReference type="ARBA" id="ARBA00022737"/>
    </source>
</evidence>
<dbReference type="Pfam" id="PF10431">
    <property type="entry name" value="ClpB_D2-small"/>
    <property type="match status" value="1"/>
</dbReference>
<evidence type="ECO:0000256" key="3">
    <source>
        <dbReference type="ARBA" id="ARBA00022840"/>
    </source>
</evidence>
<reference evidence="7" key="1">
    <citation type="submission" date="2020-10" db="EMBL/GenBank/DDBJ databases">
        <title>Taxonomic study of unclassified bacteria belonging to the class Ktedonobacteria.</title>
        <authorList>
            <person name="Yabe S."/>
            <person name="Wang C.M."/>
            <person name="Zheng Y."/>
            <person name="Sakai Y."/>
            <person name="Cavaletti L."/>
            <person name="Monciardini P."/>
            <person name="Donadio S."/>
        </authorList>
    </citation>
    <scope>NUCLEOTIDE SEQUENCE</scope>
    <source>
        <strain evidence="7">ID150040</strain>
    </source>
</reference>
<dbReference type="SMART" id="SM00382">
    <property type="entry name" value="AAA"/>
    <property type="match status" value="2"/>
</dbReference>
<dbReference type="SUPFAM" id="SSF81923">
    <property type="entry name" value="Double Clp-N motif"/>
    <property type="match status" value="1"/>
</dbReference>
<dbReference type="GO" id="GO:0016887">
    <property type="term" value="F:ATP hydrolysis activity"/>
    <property type="evidence" value="ECO:0007669"/>
    <property type="project" value="InterPro"/>
</dbReference>
<evidence type="ECO:0000313" key="8">
    <source>
        <dbReference type="Proteomes" id="UP000597444"/>
    </source>
</evidence>
<dbReference type="FunFam" id="3.40.50.300:FF:000025">
    <property type="entry name" value="ATP-dependent Clp protease subunit"/>
    <property type="match status" value="1"/>
</dbReference>
<dbReference type="InterPro" id="IPR027417">
    <property type="entry name" value="P-loop_NTPase"/>
</dbReference>
<dbReference type="SMART" id="SM01086">
    <property type="entry name" value="ClpB_D2-small"/>
    <property type="match status" value="1"/>
</dbReference>
<dbReference type="Pfam" id="PF02861">
    <property type="entry name" value="Clp_N"/>
    <property type="match status" value="1"/>
</dbReference>
<proteinExistence type="predicted"/>
<keyword evidence="1 5" id="KW-0677">Repeat</keyword>
<dbReference type="PROSITE" id="PS51903">
    <property type="entry name" value="CLP_R"/>
    <property type="match status" value="1"/>
</dbReference>
<keyword evidence="7" id="KW-0378">Hydrolase</keyword>
<dbReference type="Pfam" id="PF07724">
    <property type="entry name" value="AAA_2"/>
    <property type="match status" value="1"/>
</dbReference>
<gene>
    <name evidence="7" type="primary">clpC</name>
    <name evidence="7" type="ORF">KSF_017900</name>
</gene>
<keyword evidence="2" id="KW-0547">Nucleotide-binding</keyword>
<keyword evidence="8" id="KW-1185">Reference proteome</keyword>
<dbReference type="InterPro" id="IPR050130">
    <property type="entry name" value="ClpA_ClpB"/>
</dbReference>
<keyword evidence="3 7" id="KW-0067">ATP-binding</keyword>
<dbReference type="Gene3D" id="1.10.8.60">
    <property type="match status" value="2"/>
</dbReference>
<dbReference type="InterPro" id="IPR004176">
    <property type="entry name" value="Clp_R_N"/>
</dbReference>
<evidence type="ECO:0000259" key="6">
    <source>
        <dbReference type="PROSITE" id="PS51903"/>
    </source>
</evidence>
<dbReference type="GO" id="GO:0006508">
    <property type="term" value="P:proteolysis"/>
    <property type="evidence" value="ECO:0007669"/>
    <property type="project" value="UniProtKB-KW"/>
</dbReference>
<keyword evidence="7" id="KW-0645">Protease</keyword>
<evidence type="ECO:0000313" key="7">
    <source>
        <dbReference type="EMBL" id="GHO91742.1"/>
    </source>
</evidence>
<dbReference type="Pfam" id="PF00004">
    <property type="entry name" value="AAA"/>
    <property type="match status" value="1"/>
</dbReference>
<dbReference type="InterPro" id="IPR041546">
    <property type="entry name" value="ClpA/ClpB_AAA_lid"/>
</dbReference>
<dbReference type="GO" id="GO:0008233">
    <property type="term" value="F:peptidase activity"/>
    <property type="evidence" value="ECO:0007669"/>
    <property type="project" value="UniProtKB-KW"/>
</dbReference>
<evidence type="ECO:0000256" key="2">
    <source>
        <dbReference type="ARBA" id="ARBA00022741"/>
    </source>
</evidence>
<dbReference type="CDD" id="cd19499">
    <property type="entry name" value="RecA-like_ClpB_Hsp104-like"/>
    <property type="match status" value="1"/>
</dbReference>
<dbReference type="GO" id="GO:0005524">
    <property type="term" value="F:ATP binding"/>
    <property type="evidence" value="ECO:0007669"/>
    <property type="project" value="UniProtKB-KW"/>
</dbReference>
<dbReference type="InterPro" id="IPR036628">
    <property type="entry name" value="Clp_N_dom_sf"/>
</dbReference>
<dbReference type="RefSeq" id="WP_220202617.1">
    <property type="nucleotide sequence ID" value="NZ_BNJK01000001.1"/>
</dbReference>
<organism evidence="7 8">
    <name type="scientific">Reticulibacter mediterranei</name>
    <dbReference type="NCBI Taxonomy" id="2778369"/>
    <lineage>
        <taxon>Bacteria</taxon>
        <taxon>Bacillati</taxon>
        <taxon>Chloroflexota</taxon>
        <taxon>Ktedonobacteria</taxon>
        <taxon>Ktedonobacterales</taxon>
        <taxon>Reticulibacteraceae</taxon>
        <taxon>Reticulibacter</taxon>
    </lineage>
</organism>
<keyword evidence="4" id="KW-0143">Chaperone</keyword>
<sequence>MNRLSKFTGEARRAVAYAREEARRLRHRLVGTEHLLLGLLKVNDPIIDGLFVSMHTSSARAAQALEFVVGRGNKAILSEPVLSASARTTLLRAEEEAEAAHAELVGIEHLFLGILTEEDGIAVGVLESFGVSPEVAHRKLADLFKKGYDDLQLAIRYQVLYDTTPTLNQVSRDLTIAALMGECDPVIGRDDELERVMQILSRRSKNNPVLIGRAGVGKTAIAEGLAQRIVKKRVPNELQLCRVVTLDIGMLMVGTKFRGDFEERLKQVMQEIVVTPGIITVIDDLHLLVRSGVAEGSLNASNLFKPLLARGEFQCIGATTQEEYHKTIESDPALERRFQPVLVAETNAQETLSILEGVRTNYEDFHSVTISDEALLAAVQLSSRYLPDRYQPDKALDLIDEAAARMRVYSAVAPAQVLVLRDEMMNMQREKDHAIARRNFPLAAHCFRRMRQLMRDLWEAEQAWQAGVHERPILRKPEIAEVVAMWTGIPAMQVAAEESQRLLRLEQDLHRRVIGQDEAVRSVANAIRRSRTNLRDTHRPIGSFVFVGPTGSGKSELARALAELLLGDEHALIAFDMSEFMESHTITRLIGSPPGYVGYDQGGQLTEAVRRRPYSVVLFDEIEKAHPQLFDLLLQILEDGRLTDSHGQSVDFSNTCIILTSNAGTPCCTRGVMTLMPAQSQGQADHAEVYQRLHEHALQELRHLFKPELLNRIDEVVVFHPLQQEHLQAILELMVARVQQSLAKQNLSLHVTDAARLFLVKSGYNPVYGARHLRRVVRRMLEDMLAEAILQGSLTAGSWVTVDYLNGQLSIQAAANTDEMETDNGQEAA</sequence>
<dbReference type="CDD" id="cd00009">
    <property type="entry name" value="AAA"/>
    <property type="match status" value="1"/>
</dbReference>
<dbReference type="InterPro" id="IPR003959">
    <property type="entry name" value="ATPase_AAA_core"/>
</dbReference>
<evidence type="ECO:0000256" key="4">
    <source>
        <dbReference type="ARBA" id="ARBA00023186"/>
    </source>
</evidence>
<comment type="caution">
    <text evidence="7">The sequence shown here is derived from an EMBL/GenBank/DDBJ whole genome shotgun (WGS) entry which is preliminary data.</text>
</comment>
<dbReference type="InterPro" id="IPR003593">
    <property type="entry name" value="AAA+_ATPase"/>
</dbReference>
<dbReference type="GO" id="GO:0005737">
    <property type="term" value="C:cytoplasm"/>
    <property type="evidence" value="ECO:0007669"/>
    <property type="project" value="TreeGrafter"/>
</dbReference>